<comment type="caution">
    <text evidence="1">The sequence shown here is derived from an EMBL/GenBank/DDBJ whole genome shotgun (WGS) entry which is preliminary data.</text>
</comment>
<evidence type="ECO:0000313" key="1">
    <source>
        <dbReference type="EMBL" id="KAG8656378.1"/>
    </source>
</evidence>
<proteinExistence type="predicted"/>
<sequence length="127" mass="14504">MATNYFSLANFLGEGAFGQTYIATLDGENVVIKRLKRTSSENTLQEINYLGFVRHPNLVKVIGHCSDGFNRLLVSEFVSNKTLKYHLYGECFFIEIFIITSCISLTLYPLPYFRVSLPPQKSEPRKL</sequence>
<reference evidence="2" key="1">
    <citation type="journal article" date="2016" name="Nat. Biotechnol.">
        <title>Sequencing wild and cultivated cassava and related species reveals extensive interspecific hybridization and genetic diversity.</title>
        <authorList>
            <person name="Bredeson J.V."/>
            <person name="Lyons J.B."/>
            <person name="Prochnik S.E."/>
            <person name="Wu G.A."/>
            <person name="Ha C.M."/>
            <person name="Edsinger-Gonzales E."/>
            <person name="Grimwood J."/>
            <person name="Schmutz J."/>
            <person name="Rabbi I.Y."/>
            <person name="Egesi C."/>
            <person name="Nauluvula P."/>
            <person name="Lebot V."/>
            <person name="Ndunguru J."/>
            <person name="Mkamilo G."/>
            <person name="Bart R.S."/>
            <person name="Setter T.L."/>
            <person name="Gleadow R.M."/>
            <person name="Kulakow P."/>
            <person name="Ferguson M.E."/>
            <person name="Rounsley S."/>
            <person name="Rokhsar D.S."/>
        </authorList>
    </citation>
    <scope>NUCLEOTIDE SEQUENCE [LARGE SCALE GENOMIC DNA]</scope>
    <source>
        <strain evidence="2">cv. AM560-2</strain>
    </source>
</reference>
<dbReference type="EMBL" id="CM004390">
    <property type="protein sequence ID" value="KAG8656378.1"/>
    <property type="molecule type" value="Genomic_DNA"/>
</dbReference>
<name>A0ACB7HX50_MANES</name>
<keyword evidence="2" id="KW-1185">Reference proteome</keyword>
<organism evidence="1 2">
    <name type="scientific">Manihot esculenta</name>
    <name type="common">Cassava</name>
    <name type="synonym">Jatropha manihot</name>
    <dbReference type="NCBI Taxonomy" id="3983"/>
    <lineage>
        <taxon>Eukaryota</taxon>
        <taxon>Viridiplantae</taxon>
        <taxon>Streptophyta</taxon>
        <taxon>Embryophyta</taxon>
        <taxon>Tracheophyta</taxon>
        <taxon>Spermatophyta</taxon>
        <taxon>Magnoliopsida</taxon>
        <taxon>eudicotyledons</taxon>
        <taxon>Gunneridae</taxon>
        <taxon>Pentapetalae</taxon>
        <taxon>rosids</taxon>
        <taxon>fabids</taxon>
        <taxon>Malpighiales</taxon>
        <taxon>Euphorbiaceae</taxon>
        <taxon>Crotonoideae</taxon>
        <taxon>Manihoteae</taxon>
        <taxon>Manihot</taxon>
    </lineage>
</organism>
<evidence type="ECO:0000313" key="2">
    <source>
        <dbReference type="Proteomes" id="UP000091857"/>
    </source>
</evidence>
<protein>
    <submittedName>
        <fullName evidence="1">Uncharacterized protein</fullName>
    </submittedName>
</protein>
<dbReference type="Proteomes" id="UP000091857">
    <property type="component" value="Chromosome 4"/>
</dbReference>
<gene>
    <name evidence="1" type="ORF">MANES_04G127280v8</name>
</gene>
<accession>A0ACB7HX50</accession>